<dbReference type="eggNOG" id="COG1318">
    <property type="taxonomic scope" value="Bacteria"/>
</dbReference>
<feature type="signal peptide" evidence="8">
    <location>
        <begin position="1"/>
        <end position="27"/>
    </location>
</feature>
<feature type="active site" description="Charge relay system" evidence="6">
    <location>
        <position position="261"/>
    </location>
</feature>
<dbReference type="AlphaFoldDB" id="K6VNX3"/>
<dbReference type="PRINTS" id="PR00861">
    <property type="entry name" value="ALYTICPTASE"/>
</dbReference>
<keyword evidence="10" id="KW-1185">Reference proteome</keyword>
<evidence type="ECO:0000256" key="7">
    <source>
        <dbReference type="PIRSR" id="PIRSR001134-2"/>
    </source>
</evidence>
<organism evidence="9 10">
    <name type="scientific">Austwickia chelonae NBRC 105200</name>
    <dbReference type="NCBI Taxonomy" id="1184607"/>
    <lineage>
        <taxon>Bacteria</taxon>
        <taxon>Bacillati</taxon>
        <taxon>Actinomycetota</taxon>
        <taxon>Actinomycetes</taxon>
        <taxon>Micrococcales</taxon>
        <taxon>Dermatophilaceae</taxon>
        <taxon>Austwickia</taxon>
    </lineage>
</organism>
<keyword evidence="3" id="KW-0378">Hydrolase</keyword>
<evidence type="ECO:0000256" key="5">
    <source>
        <dbReference type="ARBA" id="ARBA00023157"/>
    </source>
</evidence>
<protein>
    <submittedName>
        <fullName evidence="9">Putative peptidase</fullName>
    </submittedName>
</protein>
<dbReference type="Gene3D" id="2.40.10.10">
    <property type="entry name" value="Trypsin-like serine proteases"/>
    <property type="match status" value="2"/>
</dbReference>
<feature type="active site" description="Charge relay system" evidence="6">
    <location>
        <position position="348"/>
    </location>
</feature>
<evidence type="ECO:0000256" key="1">
    <source>
        <dbReference type="ARBA" id="ARBA00007664"/>
    </source>
</evidence>
<feature type="disulfide bond" evidence="7">
    <location>
        <begin position="215"/>
        <end position="235"/>
    </location>
</feature>
<reference evidence="9 10" key="1">
    <citation type="submission" date="2012-08" db="EMBL/GenBank/DDBJ databases">
        <title>Whole genome shotgun sequence of Austwickia chelonae NBRC 105200.</title>
        <authorList>
            <person name="Yoshida I."/>
            <person name="Hosoyama A."/>
            <person name="Tsuchikane K."/>
            <person name="Katsumata H."/>
            <person name="Ando Y."/>
            <person name="Ohji S."/>
            <person name="Hamada M."/>
            <person name="Tamura T."/>
            <person name="Yamazoe A."/>
            <person name="Yamazaki S."/>
            <person name="Fujita N."/>
        </authorList>
    </citation>
    <scope>NUCLEOTIDE SEQUENCE [LARGE SCALE GENOMIC DNA]</scope>
    <source>
        <strain evidence="9 10">NBRC 105200</strain>
    </source>
</reference>
<feature type="disulfide bond" evidence="7">
    <location>
        <begin position="300"/>
        <end position="310"/>
    </location>
</feature>
<dbReference type="GO" id="GO:0004252">
    <property type="term" value="F:serine-type endopeptidase activity"/>
    <property type="evidence" value="ECO:0007669"/>
    <property type="project" value="InterPro"/>
</dbReference>
<proteinExistence type="inferred from homology"/>
<evidence type="ECO:0000313" key="10">
    <source>
        <dbReference type="Proteomes" id="UP000008495"/>
    </source>
</evidence>
<evidence type="ECO:0000256" key="4">
    <source>
        <dbReference type="ARBA" id="ARBA00022825"/>
    </source>
</evidence>
<dbReference type="InterPro" id="IPR001316">
    <property type="entry name" value="Pept_S1A_streptogrisin"/>
</dbReference>
<keyword evidence="4" id="KW-0720">Serine protease</keyword>
<dbReference type="InterPro" id="IPR043504">
    <property type="entry name" value="Peptidase_S1_PA_chymotrypsin"/>
</dbReference>
<evidence type="ECO:0000256" key="3">
    <source>
        <dbReference type="ARBA" id="ARBA00022801"/>
    </source>
</evidence>
<dbReference type="Proteomes" id="UP000008495">
    <property type="component" value="Unassembled WGS sequence"/>
</dbReference>
<feature type="active site" description="Charge relay system" evidence="6">
    <location>
        <position position="234"/>
    </location>
</feature>
<dbReference type="EMBL" id="BAGZ01000009">
    <property type="protein sequence ID" value="GAB78434.1"/>
    <property type="molecule type" value="Genomic_DNA"/>
</dbReference>
<keyword evidence="2" id="KW-0645">Protease</keyword>
<evidence type="ECO:0000313" key="9">
    <source>
        <dbReference type="EMBL" id="GAB78434.1"/>
    </source>
</evidence>
<dbReference type="CDD" id="cd21112">
    <property type="entry name" value="alphaLP-like"/>
    <property type="match status" value="1"/>
</dbReference>
<feature type="disulfide bond" evidence="7">
    <location>
        <begin position="342"/>
        <end position="377"/>
    </location>
</feature>
<dbReference type="GO" id="GO:0006508">
    <property type="term" value="P:proteolysis"/>
    <property type="evidence" value="ECO:0007669"/>
    <property type="project" value="UniProtKB-KW"/>
</dbReference>
<comment type="caution">
    <text evidence="9">The sequence shown here is derived from an EMBL/GenBank/DDBJ whole genome shotgun (WGS) entry which is preliminary data.</text>
</comment>
<evidence type="ECO:0000256" key="2">
    <source>
        <dbReference type="ARBA" id="ARBA00022670"/>
    </source>
</evidence>
<keyword evidence="5 7" id="KW-1015">Disulfide bond</keyword>
<dbReference type="PIRSF" id="PIRSF001134">
    <property type="entry name" value="Streptogrisin"/>
    <property type="match status" value="1"/>
</dbReference>
<feature type="chain" id="PRO_5003895579" evidence="8">
    <location>
        <begin position="28"/>
        <end position="408"/>
    </location>
</feature>
<dbReference type="RefSeq" id="WP_006503189.1">
    <property type="nucleotide sequence ID" value="NZ_BAGZ01000009.1"/>
</dbReference>
<dbReference type="InterPro" id="IPR009003">
    <property type="entry name" value="Peptidase_S1_PA"/>
</dbReference>
<comment type="similarity">
    <text evidence="1">Belongs to the peptidase S1 family.</text>
</comment>
<keyword evidence="8" id="KW-0732">Signal</keyword>
<dbReference type="STRING" id="100225.SAMN05421595_2701"/>
<evidence type="ECO:0000256" key="8">
    <source>
        <dbReference type="SAM" id="SignalP"/>
    </source>
</evidence>
<accession>K6VNX3</accession>
<evidence type="ECO:0000256" key="6">
    <source>
        <dbReference type="PIRSR" id="PIRSR001134-1"/>
    </source>
</evidence>
<sequence length="408" mass="43045">MKLPVTTSLAVTTSLLLLAPMATVAQAAEDKSEKAGTAASIESDMEALQKITAEYLSKHYGLDNDTAKKRVAAQDEFSKEAKKASDELSGDSAGSYIDQKRGVLVVQATKDEAKNKVKGKIKEKDTEVKVVSRSMSTLENQAKQLTDKLGDKLVSARIDVQNNRVVATVKKDQVDPAKDSAKGMDGVEVEGTDAVITPQKNIYGGQQIEFNGGRCSIAFNATKDGKDVFITAGHCMSGRSPFTHNNQPLATPVAGEFPGADMGYAALNQGWTGQPGVDKWNGRGVAVQGSEEAPVGAAVCKSGRTTQWTCGTIQAKNVTVNFSRLKGGGTDRMTGLTQASACTEPGDSGGAWISGTQAQGITSGGAGRPGPQGRNLCMEKFGRPNVAYFQPLKPALQKYGLQLKTHKG</sequence>
<dbReference type="OrthoDB" id="8781117at2"/>
<name>K6VNX3_9MICO</name>
<gene>
    <name evidence="9" type="ORF">AUCHE_09_00400</name>
</gene>
<dbReference type="SUPFAM" id="SSF50494">
    <property type="entry name" value="Trypsin-like serine proteases"/>
    <property type="match status" value="1"/>
</dbReference>
<dbReference type="InterPro" id="IPR035070">
    <property type="entry name" value="Streptogrisin_prodomain"/>
</dbReference>
<dbReference type="Gene3D" id="3.30.300.50">
    <property type="match status" value="1"/>
</dbReference>